<dbReference type="Pfam" id="PF08881">
    <property type="entry name" value="CVNH"/>
    <property type="match status" value="1"/>
</dbReference>
<dbReference type="EMBL" id="BBXM02000002">
    <property type="protein sequence ID" value="GIC86221.1"/>
    <property type="molecule type" value="Genomic_DNA"/>
</dbReference>
<evidence type="ECO:0000313" key="3">
    <source>
        <dbReference type="EMBL" id="GIC86221.1"/>
    </source>
</evidence>
<feature type="compositionally biased region" description="Acidic residues" evidence="1">
    <location>
        <begin position="433"/>
        <end position="442"/>
    </location>
</feature>
<comment type="caution">
    <text evidence="3">The sequence shown here is derived from an EMBL/GenBank/DDBJ whole genome shotgun (WGS) entry which is preliminary data.</text>
</comment>
<reference evidence="3" key="2">
    <citation type="submission" date="2021-01" db="EMBL/GenBank/DDBJ databases">
        <title>Pan-genome distribution and transcriptional activeness of fungal secondary metabolism genes in Aspergillus section Fumigati.</title>
        <authorList>
            <person name="Takahashi H."/>
            <person name="Umemura M."/>
            <person name="Ninomiya A."/>
            <person name="Kusuya Y."/>
            <person name="Urayama S."/>
            <person name="Shimizu M."/>
            <person name="Watanabe A."/>
            <person name="Kamei K."/>
            <person name="Yaguchi T."/>
            <person name="Hagiwara D."/>
        </authorList>
    </citation>
    <scope>NUCLEOTIDE SEQUENCE</scope>
    <source>
        <strain evidence="3">IFM 46973</strain>
    </source>
</reference>
<protein>
    <recommendedName>
        <fullName evidence="2">Cyanovirin-N domain-containing protein</fullName>
    </recommendedName>
</protein>
<reference evidence="3" key="1">
    <citation type="journal article" date="2015" name="Genome Announc.">
        <title>Draft Genome Sequence of the Pathogenic Filamentous Fungus Aspergillus udagawae Strain IFM 46973T.</title>
        <authorList>
            <person name="Kusuya Y."/>
            <person name="Takahashi-Nakaguchi A."/>
            <person name="Takahashi H."/>
            <person name="Yaguchi T."/>
        </authorList>
    </citation>
    <scope>NUCLEOTIDE SEQUENCE</scope>
    <source>
        <strain evidence="3">IFM 46973</strain>
    </source>
</reference>
<sequence>MGFTTTSKDISLRYIPKNKDGLPITNLCANCKDGNGKWWYTEITLDWHIGVDTPTGRLLLDSLHITRHTSKLELTAGGAVLLCTMDSSYNHRLNALSLDLIFHNEDGKLVYQLPPKNVRARLCHLSVDDSAILKGFAFTRYGTLCPTSLDLNKHLTNENGLLKKKRDGNFSWTAKNVHLDDSWTFCLDLMDYHKRWNEGIRCWELMDQWVSINDDGSLVMEDPAGTWDLRGPFFRLLEDIPVIGYIVAGIDELEGDHDEAIRAAAECTYATIVMGAALVGGALLGPVGAAVASGVAGYAGMYAKAAIGQHISNPAMRNEVTAITIYRVLTAELFLIAGVGIGEMSSAFSELVADELMAEGFDQLVVDMGAMLGKKGLKSMTKYDMKQIVNNLLDAIKHGKSEDDIKHMFDDYENDGVDVLNPPKPRQPRQPPPDDEDTDTETSGEGLIFTRDLPPVNDGQDDPFDLGKGHHGWDEGDGDERSKWKHRRDYSDLLEHTIDLTESQKKIIRNQMNLLNGGPTKDDPSYIVTVNTDGFYLQNWLESSTSHELIFRLDMSKFLAGKDISNSIDDHTNINLYTDDGYTMNLHISFRPSKDILHISQWSNGSWHTVWWSQLSDVFFGMEKGKDGWLSVRALSNTGGYWFETFNLSDKNERVHGAFWSVFASGSFTQHIKYLGPDGSALFGDSVEAYYAPKN</sequence>
<dbReference type="PANTHER" id="PTHR42076:SF1">
    <property type="entry name" value="CYANOVIRIN-N DOMAIN-CONTAINING PROTEIN"/>
    <property type="match status" value="1"/>
</dbReference>
<feature type="compositionally biased region" description="Pro residues" evidence="1">
    <location>
        <begin position="422"/>
        <end position="431"/>
    </location>
</feature>
<dbReference type="InterPro" id="IPR011058">
    <property type="entry name" value="Cyanovirin-N"/>
</dbReference>
<evidence type="ECO:0000256" key="1">
    <source>
        <dbReference type="SAM" id="MobiDB-lite"/>
    </source>
</evidence>
<evidence type="ECO:0000313" key="4">
    <source>
        <dbReference type="Proteomes" id="UP000036893"/>
    </source>
</evidence>
<accession>A0A8E0QNT9</accession>
<dbReference type="RefSeq" id="XP_043143487.1">
    <property type="nucleotide sequence ID" value="XM_043287552.1"/>
</dbReference>
<gene>
    <name evidence="3" type="ORF">Aud_002587</name>
</gene>
<feature type="region of interest" description="Disordered" evidence="1">
    <location>
        <begin position="413"/>
        <end position="482"/>
    </location>
</feature>
<organism evidence="3 4">
    <name type="scientific">Aspergillus udagawae</name>
    <dbReference type="NCBI Taxonomy" id="91492"/>
    <lineage>
        <taxon>Eukaryota</taxon>
        <taxon>Fungi</taxon>
        <taxon>Dikarya</taxon>
        <taxon>Ascomycota</taxon>
        <taxon>Pezizomycotina</taxon>
        <taxon>Eurotiomycetes</taxon>
        <taxon>Eurotiomycetidae</taxon>
        <taxon>Eurotiales</taxon>
        <taxon>Aspergillaceae</taxon>
        <taxon>Aspergillus</taxon>
        <taxon>Aspergillus subgen. Fumigati</taxon>
    </lineage>
</organism>
<dbReference type="Proteomes" id="UP000036893">
    <property type="component" value="Unassembled WGS sequence"/>
</dbReference>
<name>A0A8E0QNT9_9EURO</name>
<proteinExistence type="predicted"/>
<feature type="compositionally biased region" description="Basic and acidic residues" evidence="1">
    <location>
        <begin position="465"/>
        <end position="482"/>
    </location>
</feature>
<feature type="domain" description="Cyanovirin-N" evidence="2">
    <location>
        <begin position="3"/>
        <end position="110"/>
    </location>
</feature>
<evidence type="ECO:0000259" key="2">
    <source>
        <dbReference type="Pfam" id="PF08881"/>
    </source>
</evidence>
<dbReference type="GeneID" id="66990063"/>
<dbReference type="Gene3D" id="2.30.60.10">
    <property type="entry name" value="Cyanovirin-N"/>
    <property type="match status" value="2"/>
</dbReference>
<dbReference type="AlphaFoldDB" id="A0A8E0QNT9"/>
<dbReference type="SUPFAM" id="SSF51322">
    <property type="entry name" value="Cyanovirin-N"/>
    <property type="match status" value="2"/>
</dbReference>
<dbReference type="PANTHER" id="PTHR42076">
    <property type="entry name" value="CYANOVIRIN-N HOMOLOG"/>
    <property type="match status" value="1"/>
</dbReference>
<dbReference type="InterPro" id="IPR036673">
    <property type="entry name" value="Cyanovirin-N_sf"/>
</dbReference>